<name>A0A9Q1JYS7_9CARY</name>
<evidence type="ECO:0000256" key="1">
    <source>
        <dbReference type="SAM" id="MobiDB-lite"/>
    </source>
</evidence>
<gene>
    <name evidence="2" type="ORF">Cgig2_016528</name>
</gene>
<evidence type="ECO:0000313" key="2">
    <source>
        <dbReference type="EMBL" id="KAJ8433598.1"/>
    </source>
</evidence>
<dbReference type="AlphaFoldDB" id="A0A9Q1JYS7"/>
<sequence>MRDGHSQNFSKKKASRKQANPRFCGPDEINNELCSLDDLKRYKSEDGSIRTGLTGFGSAPTTVSGLTHSEPTLCQPMILKLRNSGGGNDFSKAWNVLCDLFNMGEGCSQSFSKKKGSRKNANPRFCGPNEINNEFSVRTGLTGFGSAPTTASGWTHSERTQFQLMILELRNFGGRNDVSKACNVLCDLFNMGEGCSQSFSKKKGSHKQANPRFCGPNEINDELCS</sequence>
<evidence type="ECO:0000313" key="3">
    <source>
        <dbReference type="Proteomes" id="UP001153076"/>
    </source>
</evidence>
<accession>A0A9Q1JYS7</accession>
<feature type="region of interest" description="Disordered" evidence="1">
    <location>
        <begin position="1"/>
        <end position="24"/>
    </location>
</feature>
<dbReference type="PANTHER" id="PTHR37258:SF1">
    <property type="entry name" value="FANTOM PROTEIN"/>
    <property type="match status" value="1"/>
</dbReference>
<dbReference type="OrthoDB" id="684590at2759"/>
<dbReference type="PANTHER" id="PTHR37258">
    <property type="entry name" value="FANTOM PROTEIN"/>
    <property type="match status" value="1"/>
</dbReference>
<reference evidence="2" key="1">
    <citation type="submission" date="2022-04" db="EMBL/GenBank/DDBJ databases">
        <title>Carnegiea gigantea Genome sequencing and assembly v2.</title>
        <authorList>
            <person name="Copetti D."/>
            <person name="Sanderson M.J."/>
            <person name="Burquez A."/>
            <person name="Wojciechowski M.F."/>
        </authorList>
    </citation>
    <scope>NUCLEOTIDE SEQUENCE</scope>
    <source>
        <strain evidence="2">SGP5-SGP5p</strain>
        <tissue evidence="2">Aerial part</tissue>
    </source>
</reference>
<dbReference type="EMBL" id="JAKOGI010000528">
    <property type="protein sequence ID" value="KAJ8433598.1"/>
    <property type="molecule type" value="Genomic_DNA"/>
</dbReference>
<organism evidence="2 3">
    <name type="scientific">Carnegiea gigantea</name>
    <dbReference type="NCBI Taxonomy" id="171969"/>
    <lineage>
        <taxon>Eukaryota</taxon>
        <taxon>Viridiplantae</taxon>
        <taxon>Streptophyta</taxon>
        <taxon>Embryophyta</taxon>
        <taxon>Tracheophyta</taxon>
        <taxon>Spermatophyta</taxon>
        <taxon>Magnoliopsida</taxon>
        <taxon>eudicotyledons</taxon>
        <taxon>Gunneridae</taxon>
        <taxon>Pentapetalae</taxon>
        <taxon>Caryophyllales</taxon>
        <taxon>Cactineae</taxon>
        <taxon>Cactaceae</taxon>
        <taxon>Cactoideae</taxon>
        <taxon>Echinocereeae</taxon>
        <taxon>Carnegiea</taxon>
    </lineage>
</organism>
<comment type="caution">
    <text evidence="2">The sequence shown here is derived from an EMBL/GenBank/DDBJ whole genome shotgun (WGS) entry which is preliminary data.</text>
</comment>
<proteinExistence type="predicted"/>
<protein>
    <submittedName>
        <fullName evidence="2">Uncharacterized protein</fullName>
    </submittedName>
</protein>
<keyword evidence="3" id="KW-1185">Reference proteome</keyword>
<dbReference type="Proteomes" id="UP001153076">
    <property type="component" value="Unassembled WGS sequence"/>
</dbReference>